<accession>A0A5J6LHV9</accession>
<dbReference type="InterPro" id="IPR006311">
    <property type="entry name" value="TAT_signal"/>
</dbReference>
<dbReference type="InterPro" id="IPR006059">
    <property type="entry name" value="SBP"/>
</dbReference>
<dbReference type="SUPFAM" id="SSF53850">
    <property type="entry name" value="Periplasmic binding protein-like II"/>
    <property type="match status" value="1"/>
</dbReference>
<dbReference type="PROSITE" id="PS51318">
    <property type="entry name" value="TAT"/>
    <property type="match status" value="1"/>
</dbReference>
<proteinExistence type="inferred from homology"/>
<evidence type="ECO:0000256" key="2">
    <source>
        <dbReference type="ARBA" id="ARBA00008520"/>
    </source>
</evidence>
<name>A0A5J6LHV9_9GAMM</name>
<dbReference type="Pfam" id="PF13416">
    <property type="entry name" value="SBP_bac_8"/>
    <property type="match status" value="1"/>
</dbReference>
<dbReference type="AlphaFoldDB" id="A0A5J6LHV9"/>
<evidence type="ECO:0000256" key="1">
    <source>
        <dbReference type="ARBA" id="ARBA00004418"/>
    </source>
</evidence>
<evidence type="ECO:0000313" key="3">
    <source>
        <dbReference type="EMBL" id="QEW07902.1"/>
    </source>
</evidence>
<dbReference type="EMBL" id="CP044222">
    <property type="protein sequence ID" value="QEW07902.1"/>
    <property type="molecule type" value="Genomic_DNA"/>
</dbReference>
<dbReference type="PANTHER" id="PTHR43649">
    <property type="entry name" value="ARABINOSE-BINDING PROTEIN-RELATED"/>
    <property type="match status" value="1"/>
</dbReference>
<dbReference type="Proteomes" id="UP000325606">
    <property type="component" value="Chromosome"/>
</dbReference>
<organism evidence="3 4">
    <name type="scientific">Nitrincola iocasae</name>
    <dbReference type="NCBI Taxonomy" id="2614693"/>
    <lineage>
        <taxon>Bacteria</taxon>
        <taxon>Pseudomonadati</taxon>
        <taxon>Pseudomonadota</taxon>
        <taxon>Gammaproteobacteria</taxon>
        <taxon>Oceanospirillales</taxon>
        <taxon>Oceanospirillaceae</taxon>
        <taxon>Nitrincola</taxon>
    </lineage>
</organism>
<dbReference type="InterPro" id="IPR050490">
    <property type="entry name" value="Bact_solute-bd_prot1"/>
</dbReference>
<evidence type="ECO:0000313" key="4">
    <source>
        <dbReference type="Proteomes" id="UP000325606"/>
    </source>
</evidence>
<keyword evidence="4" id="KW-1185">Reference proteome</keyword>
<dbReference type="GO" id="GO:0042597">
    <property type="term" value="C:periplasmic space"/>
    <property type="evidence" value="ECO:0007669"/>
    <property type="project" value="UniProtKB-SubCell"/>
</dbReference>
<dbReference type="Gene3D" id="3.40.190.10">
    <property type="entry name" value="Periplasmic binding protein-like II"/>
    <property type="match status" value="2"/>
</dbReference>
<protein>
    <submittedName>
        <fullName evidence="3">ABC transporter substrate-binding protein</fullName>
    </submittedName>
</protein>
<dbReference type="PANTHER" id="PTHR43649:SF12">
    <property type="entry name" value="DIACETYLCHITOBIOSE BINDING PROTEIN DASA"/>
    <property type="match status" value="1"/>
</dbReference>
<comment type="similarity">
    <text evidence="2">Belongs to the bacterial solute-binding protein 1 family.</text>
</comment>
<dbReference type="CDD" id="cd14748">
    <property type="entry name" value="PBP2_UgpB"/>
    <property type="match status" value="1"/>
</dbReference>
<dbReference type="RefSeq" id="WP_151057785.1">
    <property type="nucleotide sequence ID" value="NZ_CP044222.1"/>
</dbReference>
<sequence length="434" mass="48087">MTDSKFTLTRRKFLAASAAIPVIGFAPGLISSARASGQVNLQFMYPVGVSGDINNIVSGMVAEFNAQHPNINVEPIYAGSYDNTEQKVITSLGIDEPPSMWLPINSALQTFLGLDALEDITDRAKADDIYDDFLPGFLNTCISEDRLYGLPFQPSTPVLYYNKDAFMAAGISKAPDTWDELFQVAQALTIRDGSELKRWGLVIGGGWHDWMFECYCRQNGLVPWQKDRVLFDQPEAVEALEFWNTMVKAGVMAPASTWQGSANDFMAGQTAMLYHSTGSLTNLRTSAPFEVGVAFMPKNKAYGAAQGGGPIMIAKNQSDEKKEASWTFARWMTNTENQAKWSRATGYLAVRKSSWESAEMQRYLTEVPQAKVALDQAAYAGAFLQVPGYHRVRENLKSALDRTLAGEIEPAQALLEANDNSNREIQRLLRRQRS</sequence>
<gene>
    <name evidence="3" type="ORF">F5I99_16175</name>
</gene>
<comment type="subcellular location">
    <subcellularLocation>
        <location evidence="1">Periplasm</location>
    </subcellularLocation>
</comment>
<dbReference type="KEGG" id="nik:F5I99_16175"/>
<reference evidence="3 4" key="1">
    <citation type="submission" date="2019-09" db="EMBL/GenBank/DDBJ databases">
        <title>Nitrincola iocasae sp. nov., a bacterium isolated from the sediment collected at a cold seep field in South China Sea.</title>
        <authorList>
            <person name="Zhang H."/>
            <person name="Wang H."/>
            <person name="Li C."/>
        </authorList>
    </citation>
    <scope>NUCLEOTIDE SEQUENCE [LARGE SCALE GENOMIC DNA]</scope>
    <source>
        <strain evidence="3 4">KXZD1103</strain>
    </source>
</reference>